<proteinExistence type="predicted"/>
<dbReference type="Gene3D" id="3.40.50.2000">
    <property type="entry name" value="Glycogen Phosphorylase B"/>
    <property type="match status" value="2"/>
</dbReference>
<dbReference type="EMBL" id="CP039396">
    <property type="protein sequence ID" value="QCD41032.1"/>
    <property type="molecule type" value="Genomic_DNA"/>
</dbReference>
<evidence type="ECO:0000313" key="4">
    <source>
        <dbReference type="EMBL" id="QCD41032.1"/>
    </source>
</evidence>
<name>A0A4P7VZZ2_9BACT</name>
<accession>A0A4P7VZZ2</accession>
<dbReference type="Pfam" id="PF13439">
    <property type="entry name" value="Glyco_transf_4"/>
    <property type="match status" value="1"/>
</dbReference>
<reference evidence="5" key="1">
    <citation type="submission" date="2019-02" db="EMBL/GenBank/DDBJ databases">
        <title>Isolation and identification of novel species under the genus Muribaculum.</title>
        <authorList>
            <person name="Miyake S."/>
            <person name="Ding Y."/>
            <person name="Low A."/>
            <person name="Soh M."/>
            <person name="Seedorf H."/>
        </authorList>
    </citation>
    <scope>NUCLEOTIDE SEQUENCE [LARGE SCALE GENOMIC DNA]</scope>
    <source>
        <strain evidence="5">H5</strain>
    </source>
</reference>
<dbReference type="Proteomes" id="UP000297149">
    <property type="component" value="Chromosome"/>
</dbReference>
<keyword evidence="1 4" id="KW-0808">Transferase</keyword>
<evidence type="ECO:0000259" key="3">
    <source>
        <dbReference type="Pfam" id="PF13439"/>
    </source>
</evidence>
<evidence type="ECO:0000256" key="1">
    <source>
        <dbReference type="ARBA" id="ARBA00022679"/>
    </source>
</evidence>
<dbReference type="InterPro" id="IPR028098">
    <property type="entry name" value="Glyco_trans_4-like_N"/>
</dbReference>
<dbReference type="SUPFAM" id="SSF53756">
    <property type="entry name" value="UDP-Glycosyltransferase/glycogen phosphorylase"/>
    <property type="match status" value="1"/>
</dbReference>
<dbReference type="PANTHER" id="PTHR46401">
    <property type="entry name" value="GLYCOSYLTRANSFERASE WBBK-RELATED"/>
    <property type="match status" value="1"/>
</dbReference>
<dbReference type="PANTHER" id="PTHR46401:SF2">
    <property type="entry name" value="GLYCOSYLTRANSFERASE WBBK-RELATED"/>
    <property type="match status" value="1"/>
</dbReference>
<dbReference type="Pfam" id="PF00534">
    <property type="entry name" value="Glycos_transf_1"/>
    <property type="match status" value="1"/>
</dbReference>
<dbReference type="GO" id="GO:0016757">
    <property type="term" value="F:glycosyltransferase activity"/>
    <property type="evidence" value="ECO:0007669"/>
    <property type="project" value="UniProtKB-ARBA"/>
</dbReference>
<dbReference type="RefSeq" id="WP_136413558.1">
    <property type="nucleotide sequence ID" value="NZ_CP039396.1"/>
</dbReference>
<protein>
    <submittedName>
        <fullName evidence="4">Glycosyltransferase</fullName>
    </submittedName>
</protein>
<keyword evidence="5" id="KW-1185">Reference proteome</keyword>
<feature type="domain" description="Glycosyl transferase family 1" evidence="2">
    <location>
        <begin position="269"/>
        <end position="421"/>
    </location>
</feature>
<dbReference type="AlphaFoldDB" id="A0A4P7VZZ2"/>
<gene>
    <name evidence="4" type="ORF">E7747_01175</name>
</gene>
<dbReference type="KEGG" id="ddb:E7747_01175"/>
<organism evidence="4 5">
    <name type="scientific">Duncaniella dubosii</name>
    <dbReference type="NCBI Taxonomy" id="2518971"/>
    <lineage>
        <taxon>Bacteria</taxon>
        <taxon>Pseudomonadati</taxon>
        <taxon>Bacteroidota</taxon>
        <taxon>Bacteroidia</taxon>
        <taxon>Bacteroidales</taxon>
        <taxon>Muribaculaceae</taxon>
        <taxon>Duncaniella</taxon>
    </lineage>
</organism>
<dbReference type="InterPro" id="IPR001296">
    <property type="entry name" value="Glyco_trans_1"/>
</dbReference>
<feature type="domain" description="Glycosyltransferase subfamily 4-like N-terminal" evidence="3">
    <location>
        <begin position="16"/>
        <end position="139"/>
    </location>
</feature>
<evidence type="ECO:0000313" key="5">
    <source>
        <dbReference type="Proteomes" id="UP000297149"/>
    </source>
</evidence>
<sequence length="448" mass="51571">MTILHYTIGLPPKRHGGSVQYASDLMHEQARQGHNVYALICGDTLFRATECRFKKSHKVRDIKVIKLTNPTTPTLLYGVKTPASQFRDVKVNLRNIQEFIRKNDIKIFHIHTFMGLPQAIVRSLKDMNIKIIYTTHDFYGICPKNNLIDYNGNLCSGPKSTNCAICCHSSMSDYALRLCNSSLYHWSKWLRLPKKKLISTIHKPTDTPQFIPTNEIIKNYAILIEYYQSYFNLVDYFHFNSKQTESIFRQFLPNIKGHSVPVTTAKIIDRRKKLILNECLTFGFIGSLSEYKGFPILKSVIKELYHDGLKNIKIKVYGTAEIGIDIDIPSIEYCGLYKYDNLSDILYHLDGIIVPSKWHETFSLITLEALSHGIPAIVSDTVGAKEIIKEIDSKFIINNRESLKNKLKDILQSPAQLEKFNDKLLLMNFNFSIKDHTQKILDIYKLNN</sequence>
<evidence type="ECO:0000259" key="2">
    <source>
        <dbReference type="Pfam" id="PF00534"/>
    </source>
</evidence>